<protein>
    <submittedName>
        <fullName evidence="1">Uncharacterized protein</fullName>
    </submittedName>
</protein>
<evidence type="ECO:0000313" key="2">
    <source>
        <dbReference type="Proteomes" id="UP001148018"/>
    </source>
</evidence>
<accession>A0A9Q0E6W8</accession>
<evidence type="ECO:0000313" key="1">
    <source>
        <dbReference type="EMBL" id="KAJ3600376.1"/>
    </source>
</evidence>
<feature type="non-terminal residue" evidence="1">
    <location>
        <position position="1"/>
    </location>
</feature>
<dbReference type="AlphaFoldDB" id="A0A9Q0E6W8"/>
<dbReference type="EMBL" id="JANIIK010000047">
    <property type="protein sequence ID" value="KAJ3600376.1"/>
    <property type="molecule type" value="Genomic_DNA"/>
</dbReference>
<reference evidence="1" key="1">
    <citation type="submission" date="2022-07" db="EMBL/GenBank/DDBJ databases">
        <title>Chromosome-level genome of Muraenolepis orangiensis.</title>
        <authorList>
            <person name="Kim J."/>
        </authorList>
    </citation>
    <scope>NUCLEOTIDE SEQUENCE</scope>
    <source>
        <strain evidence="1">KU_S4_2022</strain>
        <tissue evidence="1">Muscle</tissue>
    </source>
</reference>
<organism evidence="1 2">
    <name type="scientific">Muraenolepis orangiensis</name>
    <name type="common">Patagonian moray cod</name>
    <dbReference type="NCBI Taxonomy" id="630683"/>
    <lineage>
        <taxon>Eukaryota</taxon>
        <taxon>Metazoa</taxon>
        <taxon>Chordata</taxon>
        <taxon>Craniata</taxon>
        <taxon>Vertebrata</taxon>
        <taxon>Euteleostomi</taxon>
        <taxon>Actinopterygii</taxon>
        <taxon>Neopterygii</taxon>
        <taxon>Teleostei</taxon>
        <taxon>Neoteleostei</taxon>
        <taxon>Acanthomorphata</taxon>
        <taxon>Zeiogadaria</taxon>
        <taxon>Gadariae</taxon>
        <taxon>Gadiformes</taxon>
        <taxon>Muraenolepidoidei</taxon>
        <taxon>Muraenolepididae</taxon>
        <taxon>Muraenolepis</taxon>
    </lineage>
</organism>
<dbReference type="Proteomes" id="UP001148018">
    <property type="component" value="Unassembled WGS sequence"/>
</dbReference>
<name>A0A9Q0E6W8_9TELE</name>
<comment type="caution">
    <text evidence="1">The sequence shown here is derived from an EMBL/GenBank/DDBJ whole genome shotgun (WGS) entry which is preliminary data.</text>
</comment>
<sequence>FPIRGSASATAPCPGSSARCSAFRLDESRVLGAPSSDPVSRLSGINTPLNGPLIGRCAEPIVVTTEAAPPDLKTE</sequence>
<proteinExistence type="predicted"/>
<gene>
    <name evidence="1" type="ORF">NHX12_031361</name>
</gene>
<keyword evidence="2" id="KW-1185">Reference proteome</keyword>